<organism evidence="1 2">
    <name type="scientific">Candidatus Eisenbergiella merdipullorum</name>
    <dbReference type="NCBI Taxonomy" id="2838553"/>
    <lineage>
        <taxon>Bacteria</taxon>
        <taxon>Bacillati</taxon>
        <taxon>Bacillota</taxon>
        <taxon>Clostridia</taxon>
        <taxon>Lachnospirales</taxon>
        <taxon>Lachnospiraceae</taxon>
        <taxon>Eisenbergiella</taxon>
    </lineage>
</organism>
<dbReference type="InterPro" id="IPR038071">
    <property type="entry name" value="UROD/MetE-like_sf"/>
</dbReference>
<comment type="caution">
    <text evidence="1">The sequence shown here is derived from an EMBL/GenBank/DDBJ whole genome shotgun (WGS) entry which is preliminary data.</text>
</comment>
<reference evidence="1" key="2">
    <citation type="submission" date="2021-04" db="EMBL/GenBank/DDBJ databases">
        <authorList>
            <person name="Gilroy R."/>
        </authorList>
    </citation>
    <scope>NUCLEOTIDE SEQUENCE</scope>
    <source>
        <strain evidence="1">CHK179-7159</strain>
    </source>
</reference>
<evidence type="ECO:0008006" key="3">
    <source>
        <dbReference type="Google" id="ProtNLM"/>
    </source>
</evidence>
<dbReference type="EMBL" id="DWYY01000018">
    <property type="protein sequence ID" value="HJA91790.1"/>
    <property type="molecule type" value="Genomic_DNA"/>
</dbReference>
<proteinExistence type="predicted"/>
<feature type="non-terminal residue" evidence="1">
    <location>
        <position position="64"/>
    </location>
</feature>
<dbReference type="AlphaFoldDB" id="A0A9D2I2P1"/>
<gene>
    <name evidence="1" type="ORF">H9717_01505</name>
</gene>
<accession>A0A9D2I2P1</accession>
<reference evidence="1" key="1">
    <citation type="journal article" date="2021" name="PeerJ">
        <title>Extensive microbial diversity within the chicken gut microbiome revealed by metagenomics and culture.</title>
        <authorList>
            <person name="Gilroy R."/>
            <person name="Ravi A."/>
            <person name="Getino M."/>
            <person name="Pursley I."/>
            <person name="Horton D.L."/>
            <person name="Alikhan N.F."/>
            <person name="Baker D."/>
            <person name="Gharbi K."/>
            <person name="Hall N."/>
            <person name="Watson M."/>
            <person name="Adriaenssens E.M."/>
            <person name="Foster-Nyarko E."/>
            <person name="Jarju S."/>
            <person name="Secka A."/>
            <person name="Antonio M."/>
            <person name="Oren A."/>
            <person name="Chaudhuri R.R."/>
            <person name="La Ragione R."/>
            <person name="Hildebrand F."/>
            <person name="Pallen M.J."/>
        </authorList>
    </citation>
    <scope>NUCLEOTIDE SEQUENCE</scope>
    <source>
        <strain evidence="1">CHK179-7159</strain>
    </source>
</reference>
<name>A0A9D2I2P1_9FIRM</name>
<evidence type="ECO:0000313" key="1">
    <source>
        <dbReference type="EMBL" id="HJA91790.1"/>
    </source>
</evidence>
<dbReference type="Gene3D" id="3.20.20.210">
    <property type="match status" value="1"/>
</dbReference>
<protein>
    <recommendedName>
        <fullName evidence="3">Uroporphyrinogen decarboxylase</fullName>
    </recommendedName>
</protein>
<dbReference type="Proteomes" id="UP000886858">
    <property type="component" value="Unassembled WGS sequence"/>
</dbReference>
<sequence length="64" mass="7471">MDKRTRVLNAMNKKEVDHVPVGFWFHFSGEEAAGDACVQAHLNYYRETDLDFLKVMCDGYFAWP</sequence>
<evidence type="ECO:0000313" key="2">
    <source>
        <dbReference type="Proteomes" id="UP000886858"/>
    </source>
</evidence>
<dbReference type="SUPFAM" id="SSF51726">
    <property type="entry name" value="UROD/MetE-like"/>
    <property type="match status" value="1"/>
</dbReference>